<dbReference type="InterPro" id="IPR036412">
    <property type="entry name" value="HAD-like_sf"/>
</dbReference>
<dbReference type="GeneTree" id="ENSGT00940000165254"/>
<name>S4RGM3_PETMA</name>
<evidence type="ECO:0000256" key="1">
    <source>
        <dbReference type="ARBA" id="ARBA00022842"/>
    </source>
</evidence>
<keyword evidence="1" id="KW-0460">Magnesium</keyword>
<dbReference type="GO" id="GO:0051480">
    <property type="term" value="P:regulation of cytosolic calcium ion concentration"/>
    <property type="evidence" value="ECO:0007669"/>
    <property type="project" value="TreeGrafter"/>
</dbReference>
<dbReference type="GO" id="GO:0005388">
    <property type="term" value="F:P-type calcium transporter activity"/>
    <property type="evidence" value="ECO:0007669"/>
    <property type="project" value="TreeGrafter"/>
</dbReference>
<protein>
    <recommendedName>
        <fullName evidence="3">Cation-transporting P-type ATPase C-terminal domain-containing protein</fullName>
    </recommendedName>
</protein>
<evidence type="ECO:0000313" key="2">
    <source>
        <dbReference type="Ensembl" id="ENSPMAP00000004355.1"/>
    </source>
</evidence>
<dbReference type="GO" id="GO:0005886">
    <property type="term" value="C:plasma membrane"/>
    <property type="evidence" value="ECO:0007669"/>
    <property type="project" value="TreeGrafter"/>
</dbReference>
<dbReference type="InterPro" id="IPR023214">
    <property type="entry name" value="HAD_sf"/>
</dbReference>
<reference evidence="2" key="2">
    <citation type="submission" date="2025-09" db="UniProtKB">
        <authorList>
            <consortium name="Ensembl"/>
        </authorList>
    </citation>
    <scope>IDENTIFICATION</scope>
</reference>
<dbReference type="HOGENOM" id="CLU_2151587_0_0_1"/>
<dbReference type="PANTHER" id="PTHR24093">
    <property type="entry name" value="CATION TRANSPORTING ATPASE"/>
    <property type="match status" value="1"/>
</dbReference>
<dbReference type="SUPFAM" id="SSF56784">
    <property type="entry name" value="HAD-like"/>
    <property type="match status" value="1"/>
</dbReference>
<evidence type="ECO:0008006" key="3">
    <source>
        <dbReference type="Google" id="ProtNLM"/>
    </source>
</evidence>
<proteinExistence type="predicted"/>
<accession>S4RGM3</accession>
<dbReference type="Gene3D" id="3.40.50.1000">
    <property type="entry name" value="HAD superfamily/HAD-like"/>
    <property type="match status" value="1"/>
</dbReference>
<reference evidence="2" key="1">
    <citation type="submission" date="2025-08" db="UniProtKB">
        <authorList>
            <consortium name="Ensembl"/>
        </authorList>
    </citation>
    <scope>IDENTIFICATION</scope>
</reference>
<dbReference type="AlphaFoldDB" id="S4RGM3"/>
<dbReference type="Ensembl" id="ENSPMAT00000004372.1">
    <property type="protein sequence ID" value="ENSPMAP00000004355.1"/>
    <property type="gene ID" value="ENSPMAG00000003998.1"/>
</dbReference>
<dbReference type="PANTHER" id="PTHR24093:SF245">
    <property type="entry name" value="PLASMA MEMBRANE CALCIUM-TRANSPORTING ATPASE 1"/>
    <property type="match status" value="1"/>
</dbReference>
<organism evidence="2">
    <name type="scientific">Petromyzon marinus</name>
    <name type="common">Sea lamprey</name>
    <dbReference type="NCBI Taxonomy" id="7757"/>
    <lineage>
        <taxon>Eukaryota</taxon>
        <taxon>Metazoa</taxon>
        <taxon>Chordata</taxon>
        <taxon>Craniata</taxon>
        <taxon>Vertebrata</taxon>
        <taxon>Cyclostomata</taxon>
        <taxon>Hyperoartia</taxon>
        <taxon>Petromyzontiformes</taxon>
        <taxon>Petromyzontidae</taxon>
        <taxon>Petromyzon</taxon>
    </lineage>
</organism>
<dbReference type="STRING" id="7757.ENSPMAP00000004355"/>
<sequence length="112" mass="12596">QVPEAIRKCQRAGITVRMVTGDNINTARAIAVKCGILHPGEDFLCLEGKDFNRRIRNEQGEIEQERIDKIWPKLRVLARSSPTDKHTLVKGRTDCTSNQKLCLLPKEGDALT</sequence>
<dbReference type="GO" id="GO:0030165">
    <property type="term" value="F:PDZ domain binding"/>
    <property type="evidence" value="ECO:0007669"/>
    <property type="project" value="TreeGrafter"/>
</dbReference>